<organism evidence="4">
    <name type="scientific">Salmonella enterica</name>
    <name type="common">Salmonella choleraesuis</name>
    <dbReference type="NCBI Taxonomy" id="28901"/>
    <lineage>
        <taxon>Bacteria</taxon>
        <taxon>Pseudomonadati</taxon>
        <taxon>Pseudomonadota</taxon>
        <taxon>Gammaproteobacteria</taxon>
        <taxon>Enterobacterales</taxon>
        <taxon>Enterobacteriaceae</taxon>
        <taxon>Salmonella</taxon>
    </lineage>
</organism>
<reference evidence="4" key="1">
    <citation type="journal article" date="2018" name="Genome Biol.">
        <title>SKESA: strategic k-mer extension for scrupulous assemblies.</title>
        <authorList>
            <person name="Souvorov A."/>
            <person name="Agarwala R."/>
            <person name="Lipman D.J."/>
        </authorList>
    </citation>
    <scope>NUCLEOTIDE SEQUENCE</scope>
    <source>
        <strain evidence="4">MA.CK_98/00011163</strain>
    </source>
</reference>
<feature type="compositionally biased region" description="Basic and acidic residues" evidence="2">
    <location>
        <begin position="202"/>
        <end position="215"/>
    </location>
</feature>
<reference evidence="4" key="2">
    <citation type="submission" date="2020-02" db="EMBL/GenBank/DDBJ databases">
        <authorList>
            <consortium name="NCBI Pathogen Detection Project"/>
        </authorList>
    </citation>
    <scope>NUCLEOTIDE SEQUENCE</scope>
    <source>
        <strain evidence="4">MA.CK_98/00011163</strain>
    </source>
</reference>
<keyword evidence="3" id="KW-0812">Transmembrane</keyword>
<feature type="transmembrane region" description="Helical" evidence="3">
    <location>
        <begin position="38"/>
        <end position="57"/>
    </location>
</feature>
<evidence type="ECO:0000313" key="4">
    <source>
        <dbReference type="EMBL" id="HAF4697577.1"/>
    </source>
</evidence>
<comment type="caution">
    <text evidence="4">The sequence shown here is derived from an EMBL/GenBank/DDBJ whole genome shotgun (WGS) entry which is preliminary data.</text>
</comment>
<evidence type="ECO:0000256" key="1">
    <source>
        <dbReference type="ARBA" id="ARBA00044755"/>
    </source>
</evidence>
<sequence length="244" mass="25829">MNSPSERCFQGRMFILYLVYLFWTAGLVAMVANSIAVMLVSSVLTLLAFCFYFLPGVRGAYMFIRKRESLPDAGESGADIRAGAASRTEDITVIGAGAVLDGNLSRGQGADIYGELTGDIILPEGTVRILPGGQVNGNISAPTVIIGGVVEGRCEGQTVTVLAQGMLRGTCRSAEFSIKPGGVFIGNAEAWPVTEPVPPEAGHAEESSKEGSFSRRERRRLAARQLTEEGGVDTQAAAEPEAEE</sequence>
<evidence type="ECO:0000256" key="3">
    <source>
        <dbReference type="SAM" id="Phobius"/>
    </source>
</evidence>
<keyword evidence="3" id="KW-0472">Membrane</keyword>
<name>A0A747SRR9_SALER</name>
<dbReference type="PANTHER" id="PTHR35024:SF4">
    <property type="entry name" value="POLYMER-FORMING CYTOSKELETAL PROTEIN"/>
    <property type="match status" value="1"/>
</dbReference>
<gene>
    <name evidence="4" type="ORF">G8O00_000933</name>
</gene>
<feature type="region of interest" description="Disordered" evidence="2">
    <location>
        <begin position="194"/>
        <end position="244"/>
    </location>
</feature>
<proteinExistence type="inferred from homology"/>
<dbReference type="Pfam" id="PF04519">
    <property type="entry name" value="Bactofilin"/>
    <property type="match status" value="1"/>
</dbReference>
<dbReference type="AlphaFoldDB" id="A0A747SRR9"/>
<comment type="similarity">
    <text evidence="1">Belongs to the bactofilin family.</text>
</comment>
<accession>A0A747SRR9</accession>
<protein>
    <submittedName>
        <fullName evidence="4">Polymer-forming cytoskeletal protein</fullName>
    </submittedName>
</protein>
<evidence type="ECO:0000256" key="2">
    <source>
        <dbReference type="SAM" id="MobiDB-lite"/>
    </source>
</evidence>
<dbReference type="InterPro" id="IPR007607">
    <property type="entry name" value="BacA/B"/>
</dbReference>
<dbReference type="EMBL" id="DAAVHS010000002">
    <property type="protein sequence ID" value="HAF4697577.1"/>
    <property type="molecule type" value="Genomic_DNA"/>
</dbReference>
<feature type="transmembrane region" description="Helical" evidence="3">
    <location>
        <begin position="12"/>
        <end position="32"/>
    </location>
</feature>
<keyword evidence="3" id="KW-1133">Transmembrane helix</keyword>
<dbReference type="PANTHER" id="PTHR35024">
    <property type="entry name" value="HYPOTHETICAL CYTOSOLIC PROTEIN"/>
    <property type="match status" value="1"/>
</dbReference>